<dbReference type="Pfam" id="PF13807">
    <property type="entry name" value="GNVR"/>
    <property type="match status" value="1"/>
</dbReference>
<proteinExistence type="predicted"/>
<organism evidence="9 10">
    <name type="scientific">Pseudoalteromonas spongiae</name>
    <dbReference type="NCBI Taxonomy" id="298657"/>
    <lineage>
        <taxon>Bacteria</taxon>
        <taxon>Pseudomonadati</taxon>
        <taxon>Pseudomonadota</taxon>
        <taxon>Gammaproteobacteria</taxon>
        <taxon>Alteromonadales</taxon>
        <taxon>Pseudoalteromonadaceae</taxon>
        <taxon>Pseudoalteromonas</taxon>
    </lineage>
</organism>
<dbReference type="InterPro" id="IPR050445">
    <property type="entry name" value="Bact_polysacc_biosynth/exp"/>
</dbReference>
<evidence type="ECO:0000259" key="7">
    <source>
        <dbReference type="Pfam" id="PF02706"/>
    </source>
</evidence>
<dbReference type="InterPro" id="IPR003856">
    <property type="entry name" value="LPS_length_determ_N"/>
</dbReference>
<dbReference type="PANTHER" id="PTHR32309">
    <property type="entry name" value="TYROSINE-PROTEIN KINASE"/>
    <property type="match status" value="1"/>
</dbReference>
<keyword evidence="2" id="KW-1003">Cell membrane</keyword>
<evidence type="ECO:0000313" key="10">
    <source>
        <dbReference type="Proteomes" id="UP001382455"/>
    </source>
</evidence>
<reference evidence="9 10" key="1">
    <citation type="submission" date="2023-12" db="EMBL/GenBank/DDBJ databases">
        <title>Friends and Foes: Symbiotic and Algicidal bacterial influence on Karenia brevis blooms.</title>
        <authorList>
            <person name="Fei C."/>
            <person name="Mohamed A.R."/>
            <person name="Booker A."/>
            <person name="Arshad M."/>
            <person name="Klass S."/>
            <person name="Ahn S."/>
            <person name="Gilbert P.M."/>
            <person name="Heil C.A."/>
            <person name="Martinez J.M."/>
            <person name="Amin S.A."/>
        </authorList>
    </citation>
    <scope>NUCLEOTIDE SEQUENCE [LARGE SCALE GENOMIC DNA]</scope>
    <source>
        <strain evidence="9 10">CE15</strain>
    </source>
</reference>
<evidence type="ECO:0000256" key="1">
    <source>
        <dbReference type="ARBA" id="ARBA00004651"/>
    </source>
</evidence>
<accession>A0ABU8ENJ6</accession>
<dbReference type="PANTHER" id="PTHR32309:SF13">
    <property type="entry name" value="FERRIC ENTEROBACTIN TRANSPORT PROTEIN FEPE"/>
    <property type="match status" value="1"/>
</dbReference>
<evidence type="ECO:0000256" key="2">
    <source>
        <dbReference type="ARBA" id="ARBA00022475"/>
    </source>
</evidence>
<sequence length="305" mass="34540">MDNKKTVSSDLAKFVTILIDSYKSIVIITFIGAALSIFLSLQIPNKYKSDAKIVASTEDNKGGLGAIAGQFGGLANMAGISLGGKSDVNLLMDTLKSRNFLKSFIEKEDIKVEIFAVEGWDMSSNELLFNPEIYDTDSKKWVRKPEGLRQSEPSLEETYTKFSEMINVARNKKTDLLTVSLTFYSPEISKLWLEKLLEHLSEYLREQDKLEAQKSLDYLSNNRKEIAISELRVVFAELLREQHQKLMLANVKSIYGYEIRDSAYMPEEKASPKRAIIVIVSTFFAFVLSIAFVFIRKFIGIVRNA</sequence>
<dbReference type="Proteomes" id="UP001382455">
    <property type="component" value="Unassembled WGS sequence"/>
</dbReference>
<dbReference type="InterPro" id="IPR032807">
    <property type="entry name" value="GNVR"/>
</dbReference>
<comment type="subcellular location">
    <subcellularLocation>
        <location evidence="1">Cell membrane</location>
        <topology evidence="1">Multi-pass membrane protein</topology>
    </subcellularLocation>
</comment>
<evidence type="ECO:0000256" key="6">
    <source>
        <dbReference type="SAM" id="Phobius"/>
    </source>
</evidence>
<keyword evidence="4 6" id="KW-1133">Transmembrane helix</keyword>
<name>A0ABU8ENJ6_9GAMM</name>
<protein>
    <submittedName>
        <fullName evidence="9">GNVR domain-containing protein</fullName>
    </submittedName>
</protein>
<keyword evidence="5 6" id="KW-0472">Membrane</keyword>
<gene>
    <name evidence="9" type="ORF">WAE96_01860</name>
</gene>
<dbReference type="Pfam" id="PF02706">
    <property type="entry name" value="Wzz"/>
    <property type="match status" value="1"/>
</dbReference>
<evidence type="ECO:0000259" key="8">
    <source>
        <dbReference type="Pfam" id="PF13807"/>
    </source>
</evidence>
<evidence type="ECO:0000313" key="9">
    <source>
        <dbReference type="EMBL" id="MEI4548452.1"/>
    </source>
</evidence>
<comment type="caution">
    <text evidence="9">The sequence shown here is derived from an EMBL/GenBank/DDBJ whole genome shotgun (WGS) entry which is preliminary data.</text>
</comment>
<feature type="transmembrane region" description="Helical" evidence="6">
    <location>
        <begin position="275"/>
        <end position="295"/>
    </location>
</feature>
<feature type="domain" description="Tyrosine-protein kinase G-rich" evidence="8">
    <location>
        <begin position="234"/>
        <end position="298"/>
    </location>
</feature>
<evidence type="ECO:0000256" key="5">
    <source>
        <dbReference type="ARBA" id="ARBA00023136"/>
    </source>
</evidence>
<feature type="transmembrane region" description="Helical" evidence="6">
    <location>
        <begin position="24"/>
        <end position="43"/>
    </location>
</feature>
<dbReference type="RefSeq" id="WP_100912567.1">
    <property type="nucleotide sequence ID" value="NZ_CP023398.1"/>
</dbReference>
<keyword evidence="3 6" id="KW-0812">Transmembrane</keyword>
<evidence type="ECO:0000256" key="3">
    <source>
        <dbReference type="ARBA" id="ARBA00022692"/>
    </source>
</evidence>
<evidence type="ECO:0000256" key="4">
    <source>
        <dbReference type="ARBA" id="ARBA00022989"/>
    </source>
</evidence>
<keyword evidence="10" id="KW-1185">Reference proteome</keyword>
<dbReference type="EMBL" id="JBAWKS010000001">
    <property type="protein sequence ID" value="MEI4548452.1"/>
    <property type="molecule type" value="Genomic_DNA"/>
</dbReference>
<feature type="domain" description="Polysaccharide chain length determinant N-terminal" evidence="7">
    <location>
        <begin position="10"/>
        <end position="107"/>
    </location>
</feature>